<evidence type="ECO:0000259" key="10">
    <source>
        <dbReference type="PROSITE" id="PS50011"/>
    </source>
</evidence>
<dbReference type="GO" id="GO:0004674">
    <property type="term" value="F:protein serine/threonine kinase activity"/>
    <property type="evidence" value="ECO:0007669"/>
    <property type="project" value="UniProtKB-KW"/>
</dbReference>
<dbReference type="GO" id="GO:0050684">
    <property type="term" value="P:regulation of mRNA processing"/>
    <property type="evidence" value="ECO:0007669"/>
    <property type="project" value="TreeGrafter"/>
</dbReference>
<keyword evidence="3" id="KW-0808">Transferase</keyword>
<dbReference type="GO" id="GO:0005737">
    <property type="term" value="C:cytoplasm"/>
    <property type="evidence" value="ECO:0007669"/>
    <property type="project" value="TreeGrafter"/>
</dbReference>
<dbReference type="GO" id="GO:0000245">
    <property type="term" value="P:spliceosomal complex assembly"/>
    <property type="evidence" value="ECO:0007669"/>
    <property type="project" value="TreeGrafter"/>
</dbReference>
<dbReference type="RefSeq" id="XP_033569412.1">
    <property type="nucleotide sequence ID" value="XM_033724639.1"/>
</dbReference>
<dbReference type="Gene3D" id="1.10.510.10">
    <property type="entry name" value="Transferase(Phosphotransferase) domain 1"/>
    <property type="match status" value="1"/>
</dbReference>
<reference evidence="13" key="3">
    <citation type="submission" date="2025-04" db="UniProtKB">
        <authorList>
            <consortium name="RefSeq"/>
        </authorList>
    </citation>
    <scope>IDENTIFICATION</scope>
    <source>
        <strain evidence="13">CBS 304.34</strain>
    </source>
</reference>
<dbReference type="GeneID" id="54465532"/>
<evidence type="ECO:0000256" key="7">
    <source>
        <dbReference type="ARBA" id="ARBA00047899"/>
    </source>
</evidence>
<dbReference type="PROSITE" id="PS00107">
    <property type="entry name" value="PROTEIN_KINASE_ATP"/>
    <property type="match status" value="1"/>
</dbReference>
<dbReference type="InterPro" id="IPR000719">
    <property type="entry name" value="Prot_kinase_dom"/>
</dbReference>
<keyword evidence="12" id="KW-1185">Reference proteome</keyword>
<evidence type="ECO:0000256" key="2">
    <source>
        <dbReference type="ARBA" id="ARBA00022527"/>
    </source>
</evidence>
<evidence type="ECO:0000256" key="6">
    <source>
        <dbReference type="ARBA" id="ARBA00022840"/>
    </source>
</evidence>
<feature type="binding site" evidence="9">
    <location>
        <position position="75"/>
    </location>
    <ligand>
        <name>ATP</name>
        <dbReference type="ChEBI" id="CHEBI:30616"/>
    </ligand>
</feature>
<evidence type="ECO:0000256" key="8">
    <source>
        <dbReference type="ARBA" id="ARBA00048679"/>
    </source>
</evidence>
<evidence type="ECO:0000313" key="13">
    <source>
        <dbReference type="RefSeq" id="XP_033569412.1"/>
    </source>
</evidence>
<keyword evidence="5 11" id="KW-0418">Kinase</keyword>
<organism evidence="11">
    <name type="scientific">Mytilinidion resinicola</name>
    <dbReference type="NCBI Taxonomy" id="574789"/>
    <lineage>
        <taxon>Eukaryota</taxon>
        <taxon>Fungi</taxon>
        <taxon>Dikarya</taxon>
        <taxon>Ascomycota</taxon>
        <taxon>Pezizomycotina</taxon>
        <taxon>Dothideomycetes</taxon>
        <taxon>Pleosporomycetidae</taxon>
        <taxon>Mytilinidiales</taxon>
        <taxon>Mytilinidiaceae</taxon>
        <taxon>Mytilinidion</taxon>
    </lineage>
</organism>
<dbReference type="EMBL" id="MU003723">
    <property type="protein sequence ID" value="KAF2802448.1"/>
    <property type="molecule type" value="Genomic_DNA"/>
</dbReference>
<comment type="catalytic activity">
    <reaction evidence="8">
        <text>L-seryl-[protein] + ATP = O-phospho-L-seryl-[protein] + ADP + H(+)</text>
        <dbReference type="Rhea" id="RHEA:17989"/>
        <dbReference type="Rhea" id="RHEA-COMP:9863"/>
        <dbReference type="Rhea" id="RHEA-COMP:11604"/>
        <dbReference type="ChEBI" id="CHEBI:15378"/>
        <dbReference type="ChEBI" id="CHEBI:29999"/>
        <dbReference type="ChEBI" id="CHEBI:30616"/>
        <dbReference type="ChEBI" id="CHEBI:83421"/>
        <dbReference type="ChEBI" id="CHEBI:456216"/>
        <dbReference type="EC" id="2.7.11.1"/>
    </reaction>
</comment>
<keyword evidence="6 9" id="KW-0067">ATP-binding</keyword>
<name>A0A6A6Y1M1_9PEZI</name>
<dbReference type="SMART" id="SM00220">
    <property type="entry name" value="S_TKc"/>
    <property type="match status" value="1"/>
</dbReference>
<dbReference type="GO" id="GO:0005524">
    <property type="term" value="F:ATP binding"/>
    <property type="evidence" value="ECO:0007669"/>
    <property type="project" value="UniProtKB-UniRule"/>
</dbReference>
<sequence length="271" mass="30251">MVQDTEHHAPVFVYQSYHFGAEDVERYVPGGYHPTYIGDLYHNGRYKIVHKLGHGTFSTVWFARDTIEEKNVALKILCADIPTFEIEGPNGKHHCLVMPVSACSAASSKDKRDLGHFCFPMPVARSIAAQVLLGLDYIHSCGIIHGDLHLGNILIEIPGLDQLPEDEIYFHLGKPEKQPLERRDGLPLGPEAPAYSVSSAMLEVGCGTEVDHPKILISDFGESFLVTDKDKELHTSVILRPPEAFFEEHIGPKADIWTMTWSCWHSSCLHA</sequence>
<dbReference type="InterPro" id="IPR051334">
    <property type="entry name" value="SRPK"/>
</dbReference>
<evidence type="ECO:0000256" key="3">
    <source>
        <dbReference type="ARBA" id="ARBA00022679"/>
    </source>
</evidence>
<keyword evidence="4 9" id="KW-0547">Nucleotide-binding</keyword>
<comment type="catalytic activity">
    <reaction evidence="7">
        <text>L-threonyl-[protein] + ATP = O-phospho-L-threonyl-[protein] + ADP + H(+)</text>
        <dbReference type="Rhea" id="RHEA:46608"/>
        <dbReference type="Rhea" id="RHEA-COMP:11060"/>
        <dbReference type="Rhea" id="RHEA-COMP:11605"/>
        <dbReference type="ChEBI" id="CHEBI:15378"/>
        <dbReference type="ChEBI" id="CHEBI:30013"/>
        <dbReference type="ChEBI" id="CHEBI:30616"/>
        <dbReference type="ChEBI" id="CHEBI:61977"/>
        <dbReference type="ChEBI" id="CHEBI:456216"/>
        <dbReference type="EC" id="2.7.11.1"/>
    </reaction>
</comment>
<dbReference type="OrthoDB" id="5979581at2759"/>
<dbReference type="InterPro" id="IPR011009">
    <property type="entry name" value="Kinase-like_dom_sf"/>
</dbReference>
<dbReference type="InterPro" id="IPR017441">
    <property type="entry name" value="Protein_kinase_ATP_BS"/>
</dbReference>
<protein>
    <recommendedName>
        <fullName evidence="1">non-specific serine/threonine protein kinase</fullName>
        <ecNumber evidence="1">2.7.11.1</ecNumber>
    </recommendedName>
</protein>
<evidence type="ECO:0000256" key="1">
    <source>
        <dbReference type="ARBA" id="ARBA00012513"/>
    </source>
</evidence>
<evidence type="ECO:0000313" key="11">
    <source>
        <dbReference type="EMBL" id="KAF2802448.1"/>
    </source>
</evidence>
<dbReference type="PROSITE" id="PS50011">
    <property type="entry name" value="PROTEIN_KINASE_DOM"/>
    <property type="match status" value="1"/>
</dbReference>
<dbReference type="GO" id="GO:0005634">
    <property type="term" value="C:nucleus"/>
    <property type="evidence" value="ECO:0007669"/>
    <property type="project" value="TreeGrafter"/>
</dbReference>
<dbReference type="PANTHER" id="PTHR47634">
    <property type="entry name" value="PROTEIN KINASE DOMAIN-CONTAINING PROTEIN-RELATED"/>
    <property type="match status" value="1"/>
</dbReference>
<gene>
    <name evidence="11 13" type="ORF">BDZ99DRAFT_512489</name>
</gene>
<dbReference type="AlphaFoldDB" id="A0A6A6Y1M1"/>
<reference evidence="13" key="2">
    <citation type="submission" date="2020-04" db="EMBL/GenBank/DDBJ databases">
        <authorList>
            <consortium name="NCBI Genome Project"/>
        </authorList>
    </citation>
    <scope>NUCLEOTIDE SEQUENCE</scope>
    <source>
        <strain evidence="13">CBS 304.34</strain>
    </source>
</reference>
<reference evidence="11 13" key="1">
    <citation type="journal article" date="2020" name="Stud. Mycol.">
        <title>101 Dothideomycetes genomes: a test case for predicting lifestyles and emergence of pathogens.</title>
        <authorList>
            <person name="Haridas S."/>
            <person name="Albert R."/>
            <person name="Binder M."/>
            <person name="Bloem J."/>
            <person name="Labutti K."/>
            <person name="Salamov A."/>
            <person name="Andreopoulos B."/>
            <person name="Baker S."/>
            <person name="Barry K."/>
            <person name="Bills G."/>
            <person name="Bluhm B."/>
            <person name="Cannon C."/>
            <person name="Castanera R."/>
            <person name="Culley D."/>
            <person name="Daum C."/>
            <person name="Ezra D."/>
            <person name="Gonzalez J."/>
            <person name="Henrissat B."/>
            <person name="Kuo A."/>
            <person name="Liang C."/>
            <person name="Lipzen A."/>
            <person name="Lutzoni F."/>
            <person name="Magnuson J."/>
            <person name="Mondo S."/>
            <person name="Nolan M."/>
            <person name="Ohm R."/>
            <person name="Pangilinan J."/>
            <person name="Park H.-J."/>
            <person name="Ramirez L."/>
            <person name="Alfaro M."/>
            <person name="Sun H."/>
            <person name="Tritt A."/>
            <person name="Yoshinaga Y."/>
            <person name="Zwiers L.-H."/>
            <person name="Turgeon B."/>
            <person name="Goodwin S."/>
            <person name="Spatafora J."/>
            <person name="Crous P."/>
            <person name="Grigoriev I."/>
        </authorList>
    </citation>
    <scope>NUCLEOTIDE SEQUENCE</scope>
    <source>
        <strain evidence="11 13">CBS 304.34</strain>
    </source>
</reference>
<dbReference type="PANTHER" id="PTHR47634:SF9">
    <property type="entry name" value="PROTEIN KINASE DOMAIN-CONTAINING PROTEIN-RELATED"/>
    <property type="match status" value="1"/>
</dbReference>
<proteinExistence type="predicted"/>
<dbReference type="Gene3D" id="3.30.200.20">
    <property type="entry name" value="Phosphorylase Kinase, domain 1"/>
    <property type="match status" value="2"/>
</dbReference>
<dbReference type="EC" id="2.7.11.1" evidence="1"/>
<keyword evidence="2" id="KW-0723">Serine/threonine-protein kinase</keyword>
<dbReference type="SUPFAM" id="SSF56112">
    <property type="entry name" value="Protein kinase-like (PK-like)"/>
    <property type="match status" value="1"/>
</dbReference>
<evidence type="ECO:0000313" key="12">
    <source>
        <dbReference type="Proteomes" id="UP000504636"/>
    </source>
</evidence>
<accession>A0A6A6Y1M1</accession>
<dbReference type="Proteomes" id="UP000504636">
    <property type="component" value="Unplaced"/>
</dbReference>
<evidence type="ECO:0000256" key="5">
    <source>
        <dbReference type="ARBA" id="ARBA00022777"/>
    </source>
</evidence>
<feature type="domain" description="Protein kinase" evidence="10">
    <location>
        <begin position="46"/>
        <end position="271"/>
    </location>
</feature>
<dbReference type="Pfam" id="PF00069">
    <property type="entry name" value="Pkinase"/>
    <property type="match status" value="1"/>
</dbReference>
<evidence type="ECO:0000256" key="9">
    <source>
        <dbReference type="PROSITE-ProRule" id="PRU10141"/>
    </source>
</evidence>
<evidence type="ECO:0000256" key="4">
    <source>
        <dbReference type="ARBA" id="ARBA00022741"/>
    </source>
</evidence>